<reference evidence="1" key="1">
    <citation type="submission" date="2021-06" db="EMBL/GenBank/DDBJ databases">
        <title>Parelaphostrongylus tenuis whole genome reference sequence.</title>
        <authorList>
            <person name="Garwood T.J."/>
            <person name="Larsen P.A."/>
            <person name="Fountain-Jones N.M."/>
            <person name="Garbe J.R."/>
            <person name="Macchietto M.G."/>
            <person name="Kania S.A."/>
            <person name="Gerhold R.W."/>
            <person name="Richards J.E."/>
            <person name="Wolf T.M."/>
        </authorList>
    </citation>
    <scope>NUCLEOTIDE SEQUENCE</scope>
    <source>
        <strain evidence="1">MNPRO001-30</strain>
        <tissue evidence="1">Meninges</tissue>
    </source>
</reference>
<protein>
    <submittedName>
        <fullName evidence="1">Uncharacterized protein</fullName>
    </submittedName>
</protein>
<proteinExistence type="predicted"/>
<dbReference type="Proteomes" id="UP001196413">
    <property type="component" value="Unassembled WGS sequence"/>
</dbReference>
<dbReference type="AlphaFoldDB" id="A0AAD5R889"/>
<comment type="caution">
    <text evidence="1">The sequence shown here is derived from an EMBL/GenBank/DDBJ whole genome shotgun (WGS) entry which is preliminary data.</text>
</comment>
<name>A0AAD5R889_PARTN</name>
<organism evidence="1 2">
    <name type="scientific">Parelaphostrongylus tenuis</name>
    <name type="common">Meningeal worm</name>
    <dbReference type="NCBI Taxonomy" id="148309"/>
    <lineage>
        <taxon>Eukaryota</taxon>
        <taxon>Metazoa</taxon>
        <taxon>Ecdysozoa</taxon>
        <taxon>Nematoda</taxon>
        <taxon>Chromadorea</taxon>
        <taxon>Rhabditida</taxon>
        <taxon>Rhabditina</taxon>
        <taxon>Rhabditomorpha</taxon>
        <taxon>Strongyloidea</taxon>
        <taxon>Metastrongylidae</taxon>
        <taxon>Parelaphostrongylus</taxon>
    </lineage>
</organism>
<evidence type="ECO:0000313" key="1">
    <source>
        <dbReference type="EMBL" id="KAJ1371372.1"/>
    </source>
</evidence>
<gene>
    <name evidence="1" type="ORF">KIN20_033315</name>
</gene>
<keyword evidence="2" id="KW-1185">Reference proteome</keyword>
<dbReference type="EMBL" id="JAHQIW010006967">
    <property type="protein sequence ID" value="KAJ1371372.1"/>
    <property type="molecule type" value="Genomic_DNA"/>
</dbReference>
<accession>A0AAD5R889</accession>
<sequence>MNFESYKYELLDKVQRNTKSTSGDSGDLQTSTQGKAQFATDWVKLLRATPTSSDSSRD</sequence>
<evidence type="ECO:0000313" key="2">
    <source>
        <dbReference type="Proteomes" id="UP001196413"/>
    </source>
</evidence>